<keyword evidence="3" id="KW-1185">Reference proteome</keyword>
<reference evidence="2 3" key="1">
    <citation type="submission" date="2018-12" db="EMBL/GenBank/DDBJ databases">
        <title>Mesorhizobium carbonis sp. nov., isolated from coal mine water.</title>
        <authorList>
            <person name="Xin W."/>
            <person name="Xu Z."/>
            <person name="Xiang F."/>
            <person name="Zhang J."/>
            <person name="Xi L."/>
            <person name="Liu J."/>
        </authorList>
    </citation>
    <scope>NUCLEOTIDE SEQUENCE [LARGE SCALE GENOMIC DNA]</scope>
    <source>
        <strain evidence="2 3">B2.3</strain>
    </source>
</reference>
<comment type="caution">
    <text evidence="2">The sequence shown here is derived from an EMBL/GenBank/DDBJ whole genome shotgun (WGS) entry which is preliminary data.</text>
</comment>
<dbReference type="EMBL" id="RWKW01000024">
    <property type="protein sequence ID" value="RST87236.1"/>
    <property type="molecule type" value="Genomic_DNA"/>
</dbReference>
<feature type="domain" description="Glycosyltransferase 2-like" evidence="1">
    <location>
        <begin position="86"/>
        <end position="141"/>
    </location>
</feature>
<dbReference type="InterPro" id="IPR001173">
    <property type="entry name" value="Glyco_trans_2-like"/>
</dbReference>
<evidence type="ECO:0000313" key="2">
    <source>
        <dbReference type="EMBL" id="RST87236.1"/>
    </source>
</evidence>
<evidence type="ECO:0000313" key="3">
    <source>
        <dbReference type="Proteomes" id="UP000278398"/>
    </source>
</evidence>
<dbReference type="RefSeq" id="WP_126698670.1">
    <property type="nucleotide sequence ID" value="NZ_RWKW01000024.1"/>
</dbReference>
<accession>A0A429Z0I3</accession>
<dbReference type="AlphaFoldDB" id="A0A429Z0I3"/>
<sequence>MEMENARLITRDEFGETVSTLEREIAAWRDGQAGPRIAQLIIVHGGGAEETEILDAMLRDLAPDLTALAEIDVVSVPGGRYYEIKNAAISRAKGEIVLFLDSDSVPQPGWMSKMLAPFEDKAVTVVNGFTALEHDDFLSRAYALFWIFPLANGDERFAAKRSLNVNNSAFRRHWIAANPFPDNNGFKVSCSILWDQVLRDEVGVRRVDALALHKPPRGVRFLVWRALVTGRDNDRRHAVLKSPSRPRRVVHAFGRLWTAEWRSLRRIFGKGGHVGMPIWERPPAFLVASAFHILPFFSQAAMAAGLVRDRVEHIPDYVERS</sequence>
<protein>
    <submittedName>
        <fullName evidence="2">Glycosyltransferase</fullName>
    </submittedName>
</protein>
<name>A0A429Z0I3_9HYPH</name>
<proteinExistence type="predicted"/>
<keyword evidence="2" id="KW-0808">Transferase</keyword>
<gene>
    <name evidence="2" type="ORF">EJC49_06605</name>
</gene>
<organism evidence="2 3">
    <name type="scientific">Aquibium carbonis</name>
    <dbReference type="NCBI Taxonomy" id="2495581"/>
    <lineage>
        <taxon>Bacteria</taxon>
        <taxon>Pseudomonadati</taxon>
        <taxon>Pseudomonadota</taxon>
        <taxon>Alphaproteobacteria</taxon>
        <taxon>Hyphomicrobiales</taxon>
        <taxon>Phyllobacteriaceae</taxon>
        <taxon>Aquibium</taxon>
    </lineage>
</organism>
<dbReference type="OrthoDB" id="153025at2"/>
<dbReference type="CDD" id="cd00761">
    <property type="entry name" value="Glyco_tranf_GTA_type"/>
    <property type="match status" value="1"/>
</dbReference>
<dbReference type="GO" id="GO:0016740">
    <property type="term" value="F:transferase activity"/>
    <property type="evidence" value="ECO:0007669"/>
    <property type="project" value="UniProtKB-KW"/>
</dbReference>
<dbReference type="SUPFAM" id="SSF53448">
    <property type="entry name" value="Nucleotide-diphospho-sugar transferases"/>
    <property type="match status" value="1"/>
</dbReference>
<dbReference type="Gene3D" id="3.90.550.10">
    <property type="entry name" value="Spore Coat Polysaccharide Biosynthesis Protein SpsA, Chain A"/>
    <property type="match status" value="1"/>
</dbReference>
<dbReference type="Proteomes" id="UP000278398">
    <property type="component" value="Unassembled WGS sequence"/>
</dbReference>
<evidence type="ECO:0000259" key="1">
    <source>
        <dbReference type="Pfam" id="PF00535"/>
    </source>
</evidence>
<dbReference type="Pfam" id="PF00535">
    <property type="entry name" value="Glycos_transf_2"/>
    <property type="match status" value="1"/>
</dbReference>
<dbReference type="InterPro" id="IPR029044">
    <property type="entry name" value="Nucleotide-diphossugar_trans"/>
</dbReference>